<evidence type="ECO:0000256" key="2">
    <source>
        <dbReference type="ARBA" id="ARBA00007639"/>
    </source>
</evidence>
<evidence type="ECO:0000256" key="1">
    <source>
        <dbReference type="ARBA" id="ARBA00004196"/>
    </source>
</evidence>
<dbReference type="GO" id="GO:0030246">
    <property type="term" value="F:carbohydrate binding"/>
    <property type="evidence" value="ECO:0007669"/>
    <property type="project" value="UniProtKB-ARBA"/>
</dbReference>
<keyword evidence="6" id="KW-1185">Reference proteome</keyword>
<feature type="domain" description="Periplasmic binding protein" evidence="4">
    <location>
        <begin position="51"/>
        <end position="304"/>
    </location>
</feature>
<comment type="similarity">
    <text evidence="2">Belongs to the bacterial solute-binding protein 2 family.</text>
</comment>
<dbReference type="Gene3D" id="3.40.50.2300">
    <property type="match status" value="2"/>
</dbReference>
<dbReference type="EMBL" id="VCDI01000007">
    <property type="protein sequence ID" value="TLU71341.1"/>
    <property type="molecule type" value="Genomic_DNA"/>
</dbReference>
<dbReference type="Proteomes" id="UP000305654">
    <property type="component" value="Unassembled WGS sequence"/>
</dbReference>
<organism evidence="5 6">
    <name type="scientific">Lichenicoccus roseus</name>
    <dbReference type="NCBI Taxonomy" id="2683649"/>
    <lineage>
        <taxon>Bacteria</taxon>
        <taxon>Pseudomonadati</taxon>
        <taxon>Pseudomonadota</taxon>
        <taxon>Alphaproteobacteria</taxon>
        <taxon>Acetobacterales</taxon>
        <taxon>Acetobacteraceae</taxon>
        <taxon>Lichenicoccus</taxon>
    </lineage>
</organism>
<dbReference type="OrthoDB" id="7275200at2"/>
<dbReference type="GO" id="GO:0030313">
    <property type="term" value="C:cell envelope"/>
    <property type="evidence" value="ECO:0007669"/>
    <property type="project" value="UniProtKB-SubCell"/>
</dbReference>
<accession>A0A5R9J6T8</accession>
<dbReference type="InterPro" id="IPR025997">
    <property type="entry name" value="SBP_2_dom"/>
</dbReference>
<gene>
    <name evidence="5" type="ORF">FE263_17760</name>
</gene>
<dbReference type="Pfam" id="PF13407">
    <property type="entry name" value="Peripla_BP_4"/>
    <property type="match status" value="1"/>
</dbReference>
<dbReference type="PANTHER" id="PTHR46847:SF1">
    <property type="entry name" value="D-ALLOSE-BINDING PERIPLASMIC PROTEIN-RELATED"/>
    <property type="match status" value="1"/>
</dbReference>
<dbReference type="InterPro" id="IPR028082">
    <property type="entry name" value="Peripla_BP_I"/>
</dbReference>
<evidence type="ECO:0000256" key="3">
    <source>
        <dbReference type="ARBA" id="ARBA00022729"/>
    </source>
</evidence>
<reference evidence="5 6" key="1">
    <citation type="submission" date="2019-05" db="EMBL/GenBank/DDBJ databases">
        <authorList>
            <person name="Pankratov T."/>
            <person name="Grouzdev D."/>
        </authorList>
    </citation>
    <scope>NUCLEOTIDE SEQUENCE [LARGE SCALE GENOMIC DNA]</scope>
    <source>
        <strain evidence="5 6">KEBCLARHB70R</strain>
    </source>
</reference>
<evidence type="ECO:0000313" key="5">
    <source>
        <dbReference type="EMBL" id="TLU71341.1"/>
    </source>
</evidence>
<sequence>MTQAQLETWKRRSSTMRANQWSRSLGVLMLVAAGRAIVPGPAAHAAGKPAIAVAVADQKSLFYIAAVAGMRDEAKKEGYTLNVASAADNSTLQINQIQNLLVRQPGALIFIPQDATSAAAGVRAANQSGVPVIAVDERPEGTNVKLATYIATDSVKAARDLCTWMFNQIGGKGELAILHGVLGATAELQRTQGCQEALQKFPDIHVVAQQTANWDETEAYKAAQNILTAHPDLKAIFGESDAMAMGAAKAAKQADRQGLVVVGIDGFPTMFKAVKSGLTQATKAQRPYEMGEMAVRDAIQLINNTGKAIPAEQLVDAQLITKANVDQFSPTTFYGPTANTMY</sequence>
<keyword evidence="3" id="KW-0732">Signal</keyword>
<comment type="subcellular location">
    <subcellularLocation>
        <location evidence="1">Cell envelope</location>
    </subcellularLocation>
</comment>
<dbReference type="SUPFAM" id="SSF53822">
    <property type="entry name" value="Periplasmic binding protein-like I"/>
    <property type="match status" value="1"/>
</dbReference>
<dbReference type="PANTHER" id="PTHR46847">
    <property type="entry name" value="D-ALLOSE-BINDING PERIPLASMIC PROTEIN-RELATED"/>
    <property type="match status" value="1"/>
</dbReference>
<dbReference type="AlphaFoldDB" id="A0A5R9J6T8"/>
<evidence type="ECO:0000313" key="6">
    <source>
        <dbReference type="Proteomes" id="UP000305654"/>
    </source>
</evidence>
<protein>
    <submittedName>
        <fullName evidence="5">Substrate-binding domain-containing protein</fullName>
    </submittedName>
</protein>
<name>A0A5R9J6T8_9PROT</name>
<proteinExistence type="inferred from homology"/>
<comment type="caution">
    <text evidence="5">The sequence shown here is derived from an EMBL/GenBank/DDBJ whole genome shotgun (WGS) entry which is preliminary data.</text>
</comment>
<evidence type="ECO:0000259" key="4">
    <source>
        <dbReference type="Pfam" id="PF13407"/>
    </source>
</evidence>